<accession>H5XN25</accession>
<evidence type="ECO:0000313" key="1">
    <source>
        <dbReference type="EMBL" id="EHR63192.1"/>
    </source>
</evidence>
<organism evidence="1 2">
    <name type="scientific">Saccharomonospora cyanea NA-134</name>
    <dbReference type="NCBI Taxonomy" id="882082"/>
    <lineage>
        <taxon>Bacteria</taxon>
        <taxon>Bacillati</taxon>
        <taxon>Actinomycetota</taxon>
        <taxon>Actinomycetes</taxon>
        <taxon>Pseudonocardiales</taxon>
        <taxon>Pseudonocardiaceae</taxon>
        <taxon>Saccharomonospora</taxon>
    </lineage>
</organism>
<dbReference type="InterPro" id="IPR011990">
    <property type="entry name" value="TPR-like_helical_dom_sf"/>
</dbReference>
<name>H5XN25_9PSEU</name>
<dbReference type="STRING" id="882082.SaccyDRAFT_4380"/>
<proteinExistence type="predicted"/>
<evidence type="ECO:0000313" key="2">
    <source>
        <dbReference type="Proteomes" id="UP000002791"/>
    </source>
</evidence>
<sequence length="372" mass="40553">MTDDELTPIARARLKQGWSKAEVCRRLRDARLKRGIRPPTPASLKRMYVEWERGTTQVTDWRDEFCEVFQLTTAELGFVELMPDPLTSAAVDPLELRSISHDLVLLLEAQTDHYRQLDRQLGAALIPQTSAHTQTMADLLQQSLPGTGRPALARALAEAAALAGWQSLDSGNPREAWRMHELAKSAAREGEDPAVLAHVSAQQAYALLDSGREADAAQLAEHSRRTAGSKVPPRLRAWLCAAEAEFRAAVGDTPGTQRLLDEAADLMPGGDADPELPFLFLNSAHLARWRGNCLARLGSLEAVHDLSSALAGIPEGTFARAEAGLRVDLAQALLTRGDLAEAAQHIARAEQLATQTGSARQRTRIAQLRGRL</sequence>
<keyword evidence="2" id="KW-1185">Reference proteome</keyword>
<dbReference type="HOGENOM" id="CLU_059378_0_0_11"/>
<protein>
    <recommendedName>
        <fullName evidence="3">HTH cro/C1-type domain-containing protein</fullName>
    </recommendedName>
</protein>
<dbReference type="RefSeq" id="WP_005459365.1">
    <property type="nucleotide sequence ID" value="NZ_CM001440.1"/>
</dbReference>
<dbReference type="EMBL" id="CM001440">
    <property type="protein sequence ID" value="EHR63192.1"/>
    <property type="molecule type" value="Genomic_DNA"/>
</dbReference>
<dbReference type="eggNOG" id="COG0457">
    <property type="taxonomic scope" value="Bacteria"/>
</dbReference>
<evidence type="ECO:0008006" key="3">
    <source>
        <dbReference type="Google" id="ProtNLM"/>
    </source>
</evidence>
<dbReference type="Proteomes" id="UP000002791">
    <property type="component" value="Chromosome"/>
</dbReference>
<dbReference type="Gene3D" id="1.25.40.10">
    <property type="entry name" value="Tetratricopeptide repeat domain"/>
    <property type="match status" value="1"/>
</dbReference>
<gene>
    <name evidence="1" type="ORF">SaccyDRAFT_4380</name>
</gene>
<dbReference type="AlphaFoldDB" id="H5XN25"/>
<reference evidence="1 2" key="1">
    <citation type="submission" date="2011-11" db="EMBL/GenBank/DDBJ databases">
        <title>The Noncontiguous Finished sequence of Saccharomonospora cyanea NA-134.</title>
        <authorList>
            <consortium name="US DOE Joint Genome Institute"/>
            <person name="Lucas S."/>
            <person name="Han J."/>
            <person name="Lapidus A."/>
            <person name="Cheng J.-F."/>
            <person name="Goodwin L."/>
            <person name="Pitluck S."/>
            <person name="Peters L."/>
            <person name="Ovchinnikova G."/>
            <person name="Lu M."/>
            <person name="Detter J.C."/>
            <person name="Han C."/>
            <person name="Tapia R."/>
            <person name="Land M."/>
            <person name="Hauser L."/>
            <person name="Kyrpides N."/>
            <person name="Ivanova N."/>
            <person name="Pagani I."/>
            <person name="Brambilla E.-M."/>
            <person name="Klenk H.-P."/>
            <person name="Woyke T."/>
        </authorList>
    </citation>
    <scope>NUCLEOTIDE SEQUENCE [LARGE SCALE GENOMIC DNA]</scope>
    <source>
        <strain evidence="1 2">NA-134</strain>
    </source>
</reference>